<dbReference type="OMA" id="VEGFYSI"/>
<dbReference type="PROSITE" id="PS50237">
    <property type="entry name" value="HECT"/>
    <property type="match status" value="1"/>
</dbReference>
<dbReference type="GO" id="GO:0004842">
    <property type="term" value="F:ubiquitin-protein transferase activity"/>
    <property type="evidence" value="ECO:0007669"/>
    <property type="project" value="InterPro"/>
</dbReference>
<proteinExistence type="predicted"/>
<accession>B8BQC3</accession>
<evidence type="ECO:0000256" key="1">
    <source>
        <dbReference type="ARBA" id="ARBA00022786"/>
    </source>
</evidence>
<dbReference type="InterPro" id="IPR035983">
    <property type="entry name" value="Hect_E3_ubiquitin_ligase"/>
</dbReference>
<dbReference type="PANTHER" id="PTHR46654:SF1">
    <property type="entry name" value="E3 UBIQUITIN-PROTEIN LIGASE HECTD3"/>
    <property type="match status" value="1"/>
</dbReference>
<dbReference type="EMBL" id="CM000638">
    <property type="protein sequence ID" value="EED96341.1"/>
    <property type="molecule type" value="Genomic_DNA"/>
</dbReference>
<dbReference type="InterPro" id="IPR042469">
    <property type="entry name" value="HECTD3"/>
</dbReference>
<dbReference type="Gene3D" id="3.30.2410.10">
    <property type="entry name" value="Hect, E3 ligase catalytic domain"/>
    <property type="match status" value="1"/>
</dbReference>
<feature type="non-terminal residue" evidence="4">
    <location>
        <position position="1"/>
    </location>
</feature>
<evidence type="ECO:0000259" key="3">
    <source>
        <dbReference type="PROSITE" id="PS50237"/>
    </source>
</evidence>
<dbReference type="SUPFAM" id="SSF56204">
    <property type="entry name" value="Hect, E3 ligase catalytic domain"/>
    <property type="match status" value="1"/>
</dbReference>
<feature type="non-terminal residue" evidence="4">
    <location>
        <position position="132"/>
    </location>
</feature>
<dbReference type="PaxDb" id="35128-Thaps19421"/>
<dbReference type="AlphaFoldDB" id="B8BQC3"/>
<evidence type="ECO:0000256" key="2">
    <source>
        <dbReference type="PROSITE-ProRule" id="PRU00104"/>
    </source>
</evidence>
<dbReference type="Proteomes" id="UP000001449">
    <property type="component" value="Chromosome 1"/>
</dbReference>
<dbReference type="PANTHER" id="PTHR46654">
    <property type="entry name" value="E3 UBIQUITIN-PROTEIN LIGASE HECTD3"/>
    <property type="match status" value="1"/>
</dbReference>
<sequence>PVELLSLFTGEQLRDIMCGNPDIDVELLRRVVEYEGYNEGDEVISYFWQVLREMTTSERKLFLQFVWARNRLPLKENDFDAPFRILKDTKVAKSDVNDYPLPSASTCFFSLVLPEYPEKEMLKQKLLFAIEN</sequence>
<dbReference type="KEGG" id="tps:THAPSDRAFT_19421"/>
<name>B8BQC3_THAPS</name>
<dbReference type="HOGENOM" id="CLU_002173_4_2_1"/>
<dbReference type="InterPro" id="IPR000569">
    <property type="entry name" value="HECT_dom"/>
</dbReference>
<evidence type="ECO:0000313" key="4">
    <source>
        <dbReference type="EMBL" id="EED96341.1"/>
    </source>
</evidence>
<protein>
    <recommendedName>
        <fullName evidence="3">HECT domain-containing protein</fullName>
    </recommendedName>
</protein>
<gene>
    <name evidence="4" type="ORF">THAPSDRAFT_19421</name>
</gene>
<dbReference type="InParanoid" id="B8BQC3"/>
<feature type="domain" description="HECT" evidence="3">
    <location>
        <begin position="1"/>
        <end position="132"/>
    </location>
</feature>
<dbReference type="RefSeq" id="XP_002286700.1">
    <property type="nucleotide sequence ID" value="XM_002286664.1"/>
</dbReference>
<organism evidence="4 5">
    <name type="scientific">Thalassiosira pseudonana</name>
    <name type="common">Marine diatom</name>
    <name type="synonym">Cyclotella nana</name>
    <dbReference type="NCBI Taxonomy" id="35128"/>
    <lineage>
        <taxon>Eukaryota</taxon>
        <taxon>Sar</taxon>
        <taxon>Stramenopiles</taxon>
        <taxon>Ochrophyta</taxon>
        <taxon>Bacillariophyta</taxon>
        <taxon>Coscinodiscophyceae</taxon>
        <taxon>Thalassiosirophycidae</taxon>
        <taxon>Thalassiosirales</taxon>
        <taxon>Thalassiosiraceae</taxon>
        <taxon>Thalassiosira</taxon>
    </lineage>
</organism>
<feature type="active site" description="Glycyl thioester intermediate" evidence="2">
    <location>
        <position position="107"/>
    </location>
</feature>
<reference evidence="4 5" key="2">
    <citation type="journal article" date="2008" name="Nature">
        <title>The Phaeodactylum genome reveals the evolutionary history of diatom genomes.</title>
        <authorList>
            <person name="Bowler C."/>
            <person name="Allen A.E."/>
            <person name="Badger J.H."/>
            <person name="Grimwood J."/>
            <person name="Jabbari K."/>
            <person name="Kuo A."/>
            <person name="Maheswari U."/>
            <person name="Martens C."/>
            <person name="Maumus F."/>
            <person name="Otillar R.P."/>
            <person name="Rayko E."/>
            <person name="Salamov A."/>
            <person name="Vandepoele K."/>
            <person name="Beszteri B."/>
            <person name="Gruber A."/>
            <person name="Heijde M."/>
            <person name="Katinka M."/>
            <person name="Mock T."/>
            <person name="Valentin K."/>
            <person name="Verret F."/>
            <person name="Berges J.A."/>
            <person name="Brownlee C."/>
            <person name="Cadoret J.P."/>
            <person name="Chiovitti A."/>
            <person name="Choi C.J."/>
            <person name="Coesel S."/>
            <person name="De Martino A."/>
            <person name="Detter J.C."/>
            <person name="Durkin C."/>
            <person name="Falciatore A."/>
            <person name="Fournet J."/>
            <person name="Haruta M."/>
            <person name="Huysman M.J."/>
            <person name="Jenkins B.D."/>
            <person name="Jiroutova K."/>
            <person name="Jorgensen R.E."/>
            <person name="Joubert Y."/>
            <person name="Kaplan A."/>
            <person name="Kroger N."/>
            <person name="Kroth P.G."/>
            <person name="La Roche J."/>
            <person name="Lindquist E."/>
            <person name="Lommer M."/>
            <person name="Martin-Jezequel V."/>
            <person name="Lopez P.J."/>
            <person name="Lucas S."/>
            <person name="Mangogna M."/>
            <person name="McGinnis K."/>
            <person name="Medlin L.K."/>
            <person name="Montsant A."/>
            <person name="Oudot-Le Secq M.P."/>
            <person name="Napoli C."/>
            <person name="Obornik M."/>
            <person name="Parker M.S."/>
            <person name="Petit J.L."/>
            <person name="Porcel B.M."/>
            <person name="Poulsen N."/>
            <person name="Robison M."/>
            <person name="Rychlewski L."/>
            <person name="Rynearson T.A."/>
            <person name="Schmutz J."/>
            <person name="Shapiro H."/>
            <person name="Siaut M."/>
            <person name="Stanley M."/>
            <person name="Sussman M.R."/>
            <person name="Taylor A.R."/>
            <person name="Vardi A."/>
            <person name="von Dassow P."/>
            <person name="Vyverman W."/>
            <person name="Willis A."/>
            <person name="Wyrwicz L.S."/>
            <person name="Rokhsar D.S."/>
            <person name="Weissenbach J."/>
            <person name="Armbrust E.V."/>
            <person name="Green B.R."/>
            <person name="Van de Peer Y."/>
            <person name="Grigoriev I.V."/>
        </authorList>
    </citation>
    <scope>NUCLEOTIDE SEQUENCE [LARGE SCALE GENOMIC DNA]</scope>
    <source>
        <strain evidence="4 5">CCMP1335</strain>
    </source>
</reference>
<reference evidence="4 5" key="1">
    <citation type="journal article" date="2004" name="Science">
        <title>The genome of the diatom Thalassiosira pseudonana: ecology, evolution, and metabolism.</title>
        <authorList>
            <person name="Armbrust E.V."/>
            <person name="Berges J.A."/>
            <person name="Bowler C."/>
            <person name="Green B.R."/>
            <person name="Martinez D."/>
            <person name="Putnam N.H."/>
            <person name="Zhou S."/>
            <person name="Allen A.E."/>
            <person name="Apt K.E."/>
            <person name="Bechner M."/>
            <person name="Brzezinski M.A."/>
            <person name="Chaal B.K."/>
            <person name="Chiovitti A."/>
            <person name="Davis A.K."/>
            <person name="Demarest M.S."/>
            <person name="Detter J.C."/>
            <person name="Glavina T."/>
            <person name="Goodstein D."/>
            <person name="Hadi M.Z."/>
            <person name="Hellsten U."/>
            <person name="Hildebrand M."/>
            <person name="Jenkins B.D."/>
            <person name="Jurka J."/>
            <person name="Kapitonov V.V."/>
            <person name="Kroger N."/>
            <person name="Lau W.W."/>
            <person name="Lane T.W."/>
            <person name="Larimer F.W."/>
            <person name="Lippmeier J.C."/>
            <person name="Lucas S."/>
            <person name="Medina M."/>
            <person name="Montsant A."/>
            <person name="Obornik M."/>
            <person name="Parker M.S."/>
            <person name="Palenik B."/>
            <person name="Pazour G.J."/>
            <person name="Richardson P.M."/>
            <person name="Rynearson T.A."/>
            <person name="Saito M.A."/>
            <person name="Schwartz D.C."/>
            <person name="Thamatrakoln K."/>
            <person name="Valentin K."/>
            <person name="Vardi A."/>
            <person name="Wilkerson F.P."/>
            <person name="Rokhsar D.S."/>
        </authorList>
    </citation>
    <scope>NUCLEOTIDE SEQUENCE [LARGE SCALE GENOMIC DNA]</scope>
    <source>
        <strain evidence="4 5">CCMP1335</strain>
    </source>
</reference>
<evidence type="ECO:0000313" key="5">
    <source>
        <dbReference type="Proteomes" id="UP000001449"/>
    </source>
</evidence>
<keyword evidence="1 2" id="KW-0833">Ubl conjugation pathway</keyword>
<dbReference type="GeneID" id="7445042"/>
<dbReference type="STRING" id="35128.B8BQC3"/>
<dbReference type="eggNOG" id="KOG1426">
    <property type="taxonomic scope" value="Eukaryota"/>
</dbReference>
<keyword evidence="5" id="KW-1185">Reference proteome</keyword>
<dbReference type="Pfam" id="PF00632">
    <property type="entry name" value="HECT"/>
    <property type="match status" value="1"/>
</dbReference>